<accession>A0AAQ2Y3H6</accession>
<organism evidence="1 2">
    <name type="scientific">Vibrio campbellii</name>
    <dbReference type="NCBI Taxonomy" id="680"/>
    <lineage>
        <taxon>Bacteria</taxon>
        <taxon>Pseudomonadati</taxon>
        <taxon>Pseudomonadota</taxon>
        <taxon>Gammaproteobacteria</taxon>
        <taxon>Vibrionales</taxon>
        <taxon>Vibrionaceae</taxon>
        <taxon>Vibrio</taxon>
    </lineage>
</organism>
<dbReference type="EMBL" id="CP117989">
    <property type="protein sequence ID" value="WDG11379.1"/>
    <property type="molecule type" value="Genomic_DNA"/>
</dbReference>
<reference evidence="1" key="1">
    <citation type="submission" date="2023-02" db="EMBL/GenBank/DDBJ databases">
        <title>Isolation, identification, and genome analysis of Vibrio campbellii in the Penaeus vannamei larvae stage.</title>
        <authorList>
            <person name="Huang T."/>
            <person name="Zhang B."/>
        </authorList>
    </citation>
    <scope>NUCLEOTIDE SEQUENCE</scope>
    <source>
        <strain evidence="1">20220413_1</strain>
    </source>
</reference>
<evidence type="ECO:0000313" key="2">
    <source>
        <dbReference type="Proteomes" id="UP001219537"/>
    </source>
</evidence>
<dbReference type="Proteomes" id="UP001219537">
    <property type="component" value="Chromosome 2"/>
</dbReference>
<evidence type="ECO:0000313" key="1">
    <source>
        <dbReference type="EMBL" id="WDG11379.1"/>
    </source>
</evidence>
<sequence length="122" mass="13840">MLRSQSNIARWTLALVAWVIVICLSKNAGLYQSCPLIADQVTTEHTTAQQQKSEKGLTKQCELSEKLIQVSQNHLDSFIVPLFLFTLVLLSISGGERNAFRHHTEPIPEKVRVHLKLCVFRE</sequence>
<protein>
    <recommendedName>
        <fullName evidence="3">Copper resistance protein</fullName>
    </recommendedName>
</protein>
<evidence type="ECO:0008006" key="3">
    <source>
        <dbReference type="Google" id="ProtNLM"/>
    </source>
</evidence>
<gene>
    <name evidence="1" type="ORF">PUN50_19155</name>
</gene>
<dbReference type="AlphaFoldDB" id="A0AAQ2Y3H6"/>
<name>A0AAQ2Y3H6_9VIBR</name>
<proteinExistence type="predicted"/>